<proteinExistence type="predicted"/>
<keyword evidence="1" id="KW-0812">Transmembrane</keyword>
<keyword evidence="3" id="KW-1185">Reference proteome</keyword>
<dbReference type="RefSeq" id="WP_153863464.1">
    <property type="nucleotide sequence ID" value="NZ_WJQS01000004.1"/>
</dbReference>
<name>A0A6I2GPM4_9LACT</name>
<dbReference type="Proteomes" id="UP000430975">
    <property type="component" value="Unassembled WGS sequence"/>
</dbReference>
<accession>A0A6I2GPM4</accession>
<dbReference type="Gene3D" id="1.10.1760.20">
    <property type="match status" value="1"/>
</dbReference>
<dbReference type="GO" id="GO:0022857">
    <property type="term" value="F:transmembrane transporter activity"/>
    <property type="evidence" value="ECO:0007669"/>
    <property type="project" value="InterPro"/>
</dbReference>
<keyword evidence="1" id="KW-0472">Membrane</keyword>
<feature type="transmembrane region" description="Helical" evidence="1">
    <location>
        <begin position="38"/>
        <end position="57"/>
    </location>
</feature>
<dbReference type="Pfam" id="PF12822">
    <property type="entry name" value="ECF_trnsprt"/>
    <property type="match status" value="1"/>
</dbReference>
<reference evidence="2 3" key="1">
    <citation type="submission" date="2019-11" db="EMBL/GenBank/DDBJ databases">
        <title>Characterisation of Fundicoccus ignavus gen. nov. sp. nov., a novel genus of the family Aerococcaceae isolated from bulk tank milk.</title>
        <authorList>
            <person name="Siebert A."/>
            <person name="Huptas C."/>
            <person name="Wenning M."/>
            <person name="Scherer S."/>
            <person name="Doll E.V."/>
        </authorList>
    </citation>
    <scope>NUCLEOTIDE SEQUENCE [LARGE SCALE GENOMIC DNA]</scope>
    <source>
        <strain evidence="2 3">WS4759</strain>
    </source>
</reference>
<evidence type="ECO:0000256" key="1">
    <source>
        <dbReference type="SAM" id="Phobius"/>
    </source>
</evidence>
<evidence type="ECO:0000313" key="2">
    <source>
        <dbReference type="EMBL" id="MRI85405.1"/>
    </source>
</evidence>
<keyword evidence="1" id="KW-1133">Transmembrane helix</keyword>
<comment type="caution">
    <text evidence="2">The sequence shown here is derived from an EMBL/GenBank/DDBJ whole genome shotgun (WGS) entry which is preliminary data.</text>
</comment>
<gene>
    <name evidence="2" type="ORF">GIY09_05880</name>
</gene>
<evidence type="ECO:0000313" key="3">
    <source>
        <dbReference type="Proteomes" id="UP000430975"/>
    </source>
</evidence>
<feature type="transmembrane region" description="Helical" evidence="1">
    <location>
        <begin position="12"/>
        <end position="32"/>
    </location>
</feature>
<sequence length="201" mass="21864">MTSYSNNKTKDLVRISLFMAIIILQSWVPFLGNITIPLYPLAITFIHVTVIVATLYLGTKAGVIVGGVWGVNSLIRAYVMPTSPMYIYVFNSPFVTILPRMLMPLIVGFISHKILSKSVSFKVNAAISGVLGSLLNTVLVLGSIVVFRREQYLSIQDASMETLWSILSGIVIANGIPEMILAGILAPVILIALKGVNGERK</sequence>
<feature type="transmembrane region" description="Helical" evidence="1">
    <location>
        <begin position="123"/>
        <end position="146"/>
    </location>
</feature>
<dbReference type="EMBL" id="WJQS01000004">
    <property type="protein sequence ID" value="MRI85405.1"/>
    <property type="molecule type" value="Genomic_DNA"/>
</dbReference>
<organism evidence="2 3">
    <name type="scientific">Fundicoccus ignavus</name>
    <dbReference type="NCBI Taxonomy" id="2664442"/>
    <lineage>
        <taxon>Bacteria</taxon>
        <taxon>Bacillati</taxon>
        <taxon>Bacillota</taxon>
        <taxon>Bacilli</taxon>
        <taxon>Lactobacillales</taxon>
        <taxon>Aerococcaceae</taxon>
        <taxon>Fundicoccus</taxon>
    </lineage>
</organism>
<dbReference type="InterPro" id="IPR024529">
    <property type="entry name" value="ECF_trnsprt_substrate-spec"/>
</dbReference>
<feature type="transmembrane region" description="Helical" evidence="1">
    <location>
        <begin position="166"/>
        <end position="193"/>
    </location>
</feature>
<dbReference type="AlphaFoldDB" id="A0A6I2GPM4"/>
<protein>
    <submittedName>
        <fullName evidence="2">ECF transporter S component</fullName>
    </submittedName>
</protein>
<feature type="transmembrane region" description="Helical" evidence="1">
    <location>
        <begin position="85"/>
        <end position="111"/>
    </location>
</feature>